<evidence type="ECO:0000256" key="2">
    <source>
        <dbReference type="ARBA" id="ARBA00022771"/>
    </source>
</evidence>
<feature type="compositionally biased region" description="Polar residues" evidence="5">
    <location>
        <begin position="423"/>
        <end position="433"/>
    </location>
</feature>
<dbReference type="SUPFAM" id="SSF57850">
    <property type="entry name" value="RING/U-box"/>
    <property type="match status" value="1"/>
</dbReference>
<keyword evidence="2 4" id="KW-0863">Zinc-finger</keyword>
<keyword evidence="3" id="KW-0862">Zinc</keyword>
<dbReference type="SMART" id="SM00184">
    <property type="entry name" value="RING"/>
    <property type="match status" value="1"/>
</dbReference>
<protein>
    <recommendedName>
        <fullName evidence="6">RING-type domain-containing protein</fullName>
    </recommendedName>
</protein>
<name>A0AAW0NBI8_9GOBI</name>
<feature type="compositionally biased region" description="Basic and acidic residues" evidence="5">
    <location>
        <begin position="434"/>
        <end position="446"/>
    </location>
</feature>
<evidence type="ECO:0000256" key="5">
    <source>
        <dbReference type="SAM" id="MobiDB-lite"/>
    </source>
</evidence>
<dbReference type="InterPro" id="IPR013083">
    <property type="entry name" value="Znf_RING/FYVE/PHD"/>
</dbReference>
<feature type="compositionally biased region" description="Basic and acidic residues" evidence="5">
    <location>
        <begin position="739"/>
        <end position="760"/>
    </location>
</feature>
<keyword evidence="8" id="KW-1185">Reference proteome</keyword>
<dbReference type="InterPro" id="IPR017907">
    <property type="entry name" value="Znf_RING_CS"/>
</dbReference>
<evidence type="ECO:0000313" key="7">
    <source>
        <dbReference type="EMBL" id="KAK7895985.1"/>
    </source>
</evidence>
<dbReference type="Pfam" id="PF13639">
    <property type="entry name" value="zf-RING_2"/>
    <property type="match status" value="1"/>
</dbReference>
<feature type="compositionally biased region" description="Basic residues" evidence="5">
    <location>
        <begin position="719"/>
        <end position="738"/>
    </location>
</feature>
<sequence>MTGAGTGGGGQGPPDGTDPEDAEKCPICLSVLSGVELAMPDSCCHVFCLRCLLTWAELQASPSCPVDRRPFTNVYRWDGHLSCVQVPVRRRVVQPEVESYCRRNSQYKPGLNCKRALRQKKTEGNVGKKSKGLIRKCNDDDPSSLTRKKVRGAESCSWSPPAFISLTETTHEIAQSVDDEEVMLGHRVQRCKPQSCVWFSPAAPSSTCSTRESFHPSLRNTGFFPFALGSSPFSSSPESGSSHFVFEGVVCAITCPKGGEKKGGRSSKVAPKQTAAKRNSNRGAKIQETAPLSDPQSPQTSGTSDSDTPPSAPSRPSRAAQAAGKRKGKRVTNRKASGKRKAPARKKHSAEVISSSSEGEEDTVKNDNTEDEQEVAKPETPISKQDLEKNGEDIEEQAASTEEDLNGDQSNSSPQSDQDKPLTNDTSQDSNNTQDKHDSETQEKTEITSSPLNSDPNSPASTNEENNSVHEEDEAETSSKQEQEEEKLLSSDEKEPSPKQEEMDISDDEDKQSTGAESIDKTELFPQTDARKDDTNEPKTVEDESNDSLRSESQSPRQSEVMCESVDAISHDREEKAMEKDAEKDTKTLTEDLNEVPMDIGSPLSEHGSATPLEKENLCPEASEDKLKDEVSKSDEKQKEEKKEKSPERSRPRRSRFHSPTTSWSPKQRESKDSRRDKRSRSRERNGSPSRSARRSRERERDGDYHRRERDRSRDRSRERRRRRSRSRSRSRSRNRSYRRGDRSPEREERREEGEEERSHLRQMIGEAGGGLEERGESTEVVDLKTGCKMTNHPKEA</sequence>
<feature type="compositionally biased region" description="Low complexity" evidence="5">
    <location>
        <begin position="295"/>
        <end position="323"/>
    </location>
</feature>
<feature type="compositionally biased region" description="Basic and acidic residues" evidence="5">
    <location>
        <begin position="695"/>
        <end position="718"/>
    </location>
</feature>
<accession>A0AAW0NBI8</accession>
<feature type="compositionally biased region" description="Polar residues" evidence="5">
    <location>
        <begin position="447"/>
        <end position="466"/>
    </location>
</feature>
<dbReference type="PROSITE" id="PS50089">
    <property type="entry name" value="ZF_RING_2"/>
    <property type="match status" value="1"/>
</dbReference>
<feature type="compositionally biased region" description="Basic residues" evidence="5">
    <location>
        <begin position="324"/>
        <end position="348"/>
    </location>
</feature>
<feature type="compositionally biased region" description="Basic and acidic residues" evidence="5">
    <location>
        <begin position="477"/>
        <end position="502"/>
    </location>
</feature>
<dbReference type="Gene3D" id="3.30.40.10">
    <property type="entry name" value="Zinc/RING finger domain, C3HC4 (zinc finger)"/>
    <property type="match status" value="1"/>
</dbReference>
<organism evidence="7 8">
    <name type="scientific">Mugilogobius chulae</name>
    <name type="common">yellowstripe goby</name>
    <dbReference type="NCBI Taxonomy" id="88201"/>
    <lineage>
        <taxon>Eukaryota</taxon>
        <taxon>Metazoa</taxon>
        <taxon>Chordata</taxon>
        <taxon>Craniata</taxon>
        <taxon>Vertebrata</taxon>
        <taxon>Euteleostomi</taxon>
        <taxon>Actinopterygii</taxon>
        <taxon>Neopterygii</taxon>
        <taxon>Teleostei</taxon>
        <taxon>Neoteleostei</taxon>
        <taxon>Acanthomorphata</taxon>
        <taxon>Gobiaria</taxon>
        <taxon>Gobiiformes</taxon>
        <taxon>Gobioidei</taxon>
        <taxon>Gobiidae</taxon>
        <taxon>Gobionellinae</taxon>
        <taxon>Mugilogobius</taxon>
    </lineage>
</organism>
<dbReference type="InterPro" id="IPR001841">
    <property type="entry name" value="Znf_RING"/>
</dbReference>
<dbReference type="PROSITE" id="PS00518">
    <property type="entry name" value="ZF_RING_1"/>
    <property type="match status" value="1"/>
</dbReference>
<feature type="region of interest" description="Disordered" evidence="5">
    <location>
        <begin position="257"/>
        <end position="797"/>
    </location>
</feature>
<keyword evidence="1" id="KW-0479">Metal-binding</keyword>
<reference evidence="8" key="1">
    <citation type="submission" date="2024-04" db="EMBL/GenBank/DDBJ databases">
        <title>Salinicola lusitanus LLJ914,a marine bacterium isolated from the Okinawa Trough.</title>
        <authorList>
            <person name="Li J."/>
        </authorList>
    </citation>
    <scope>NUCLEOTIDE SEQUENCE [LARGE SCALE GENOMIC DNA]</scope>
</reference>
<feature type="domain" description="RING-type" evidence="6">
    <location>
        <begin position="25"/>
        <end position="68"/>
    </location>
</feature>
<dbReference type="AlphaFoldDB" id="A0AAW0NBI8"/>
<evidence type="ECO:0000256" key="4">
    <source>
        <dbReference type="PROSITE-ProRule" id="PRU00175"/>
    </source>
</evidence>
<feature type="compositionally biased region" description="Basic and acidic residues" evidence="5">
    <location>
        <begin position="569"/>
        <end position="590"/>
    </location>
</feature>
<evidence type="ECO:0000256" key="1">
    <source>
        <dbReference type="ARBA" id="ARBA00022723"/>
    </source>
</evidence>
<feature type="compositionally biased region" description="Acidic residues" evidence="5">
    <location>
        <begin position="393"/>
        <end position="406"/>
    </location>
</feature>
<dbReference type="GO" id="GO:0000245">
    <property type="term" value="P:spliceosomal complex assembly"/>
    <property type="evidence" value="ECO:0007669"/>
    <property type="project" value="TreeGrafter"/>
</dbReference>
<dbReference type="PANTHER" id="PTHR47048:SF1">
    <property type="entry name" value="PROTEIN SCAF11"/>
    <property type="match status" value="1"/>
</dbReference>
<feature type="compositionally biased region" description="Basic and acidic residues" evidence="5">
    <location>
        <begin position="667"/>
        <end position="676"/>
    </location>
</feature>
<comment type="caution">
    <text evidence="7">The sequence shown here is derived from an EMBL/GenBank/DDBJ whole genome shotgun (WGS) entry which is preliminary data.</text>
</comment>
<evidence type="ECO:0000259" key="6">
    <source>
        <dbReference type="PROSITE" id="PS50089"/>
    </source>
</evidence>
<evidence type="ECO:0000313" key="8">
    <source>
        <dbReference type="Proteomes" id="UP001460270"/>
    </source>
</evidence>
<feature type="compositionally biased region" description="Basic and acidic residues" evidence="5">
    <location>
        <begin position="518"/>
        <end position="550"/>
    </location>
</feature>
<dbReference type="Proteomes" id="UP001460270">
    <property type="component" value="Unassembled WGS sequence"/>
</dbReference>
<feature type="compositionally biased region" description="Basic and acidic residues" evidence="5">
    <location>
        <begin position="613"/>
        <end position="650"/>
    </location>
</feature>
<gene>
    <name evidence="7" type="ORF">WMY93_021310</name>
</gene>
<proteinExistence type="predicted"/>
<dbReference type="GO" id="GO:0003723">
    <property type="term" value="F:RNA binding"/>
    <property type="evidence" value="ECO:0007669"/>
    <property type="project" value="TreeGrafter"/>
</dbReference>
<evidence type="ECO:0000256" key="3">
    <source>
        <dbReference type="ARBA" id="ARBA00022833"/>
    </source>
</evidence>
<dbReference type="PANTHER" id="PTHR47048">
    <property type="entry name" value="PROTEIN SCAF11"/>
    <property type="match status" value="1"/>
</dbReference>
<dbReference type="EMBL" id="JBBPFD010000015">
    <property type="protein sequence ID" value="KAK7895985.1"/>
    <property type="molecule type" value="Genomic_DNA"/>
</dbReference>
<dbReference type="GO" id="GO:0008270">
    <property type="term" value="F:zinc ion binding"/>
    <property type="evidence" value="ECO:0007669"/>
    <property type="project" value="UniProtKB-KW"/>
</dbReference>